<proteinExistence type="predicted"/>
<feature type="region of interest" description="Disordered" evidence="1">
    <location>
        <begin position="29"/>
        <end position="53"/>
    </location>
</feature>
<dbReference type="RefSeq" id="WP_148754396.1">
    <property type="nucleotide sequence ID" value="NZ_VSSR01000052.1"/>
</dbReference>
<gene>
    <name evidence="2" type="ORF">FXB38_29265</name>
</gene>
<accession>A0A5S4WAG0</accession>
<organism evidence="2 3">
    <name type="scientific">Bradyrhizobium cytisi</name>
    <dbReference type="NCBI Taxonomy" id="515489"/>
    <lineage>
        <taxon>Bacteria</taxon>
        <taxon>Pseudomonadati</taxon>
        <taxon>Pseudomonadota</taxon>
        <taxon>Alphaproteobacteria</taxon>
        <taxon>Hyphomicrobiales</taxon>
        <taxon>Nitrobacteraceae</taxon>
        <taxon>Bradyrhizobium</taxon>
    </lineage>
</organism>
<dbReference type="Proteomes" id="UP000324853">
    <property type="component" value="Unassembled WGS sequence"/>
</dbReference>
<evidence type="ECO:0000256" key="1">
    <source>
        <dbReference type="SAM" id="MobiDB-lite"/>
    </source>
</evidence>
<sequence>MTTAAYREKLEHSALRAVFLLDDYVTGDDSSNERFSGQASQRGKPGLHTSTTDLPREGCGIAAALFRWAWCDPAKHSMVPQSLWL</sequence>
<dbReference type="AlphaFoldDB" id="A0A5S4WAG0"/>
<reference evidence="2 3" key="1">
    <citation type="submission" date="2019-08" db="EMBL/GenBank/DDBJ databases">
        <title>Bradyrhizobium hipponensis sp. nov., a rhizobium isolated from a Lupinus angustifolius root nodule in Tunisia.</title>
        <authorList>
            <person name="Off K."/>
            <person name="Rejili M."/>
            <person name="Mars M."/>
            <person name="Brachmann A."/>
            <person name="Marin M."/>
        </authorList>
    </citation>
    <scope>NUCLEOTIDE SEQUENCE [LARGE SCALE GENOMIC DNA]</scope>
    <source>
        <strain evidence="2 3">CTAW11</strain>
    </source>
</reference>
<keyword evidence="3" id="KW-1185">Reference proteome</keyword>
<dbReference type="EMBL" id="VSSR01000052">
    <property type="protein sequence ID" value="TYL77767.1"/>
    <property type="molecule type" value="Genomic_DNA"/>
</dbReference>
<dbReference type="OrthoDB" id="9982158at2"/>
<evidence type="ECO:0000313" key="2">
    <source>
        <dbReference type="EMBL" id="TYL77767.1"/>
    </source>
</evidence>
<evidence type="ECO:0000313" key="3">
    <source>
        <dbReference type="Proteomes" id="UP000324853"/>
    </source>
</evidence>
<comment type="caution">
    <text evidence="2">The sequence shown here is derived from an EMBL/GenBank/DDBJ whole genome shotgun (WGS) entry which is preliminary data.</text>
</comment>
<protein>
    <submittedName>
        <fullName evidence="2">Uncharacterized protein</fullName>
    </submittedName>
</protein>
<name>A0A5S4WAG0_9BRAD</name>